<dbReference type="RefSeq" id="WP_284077040.1">
    <property type="nucleotide sequence ID" value="NZ_JAVLSM010000007.1"/>
</dbReference>
<dbReference type="AlphaFoldDB" id="A0AAE4G956"/>
<evidence type="ECO:0000313" key="1">
    <source>
        <dbReference type="EMBL" id="MDT0337572.1"/>
    </source>
</evidence>
<dbReference type="EMBL" id="JAVRAA010000005">
    <property type="protein sequence ID" value="MDT0337572.1"/>
    <property type="molecule type" value="Genomic_DNA"/>
</dbReference>
<reference evidence="1" key="1">
    <citation type="submission" date="2023-02" db="EMBL/GenBank/DDBJ databases">
        <title>Description of Herbaspirillum huttiense subsp. nephrolepsisexaltata and Herbaspirillum huttiense subsp. lycopersicon.</title>
        <authorList>
            <person name="Poudel M."/>
            <person name="Sharma A."/>
            <person name="Goss E."/>
            <person name="Tapia J.H."/>
            <person name="Harmon C.M."/>
            <person name="Jones J.B."/>
        </authorList>
    </citation>
    <scope>NUCLEOTIDE SEQUENCE</scope>
    <source>
        <strain evidence="1">NC40101</strain>
    </source>
</reference>
<sequence length="109" mass="12113">MEDIQEIRFKSQSQSFRVGGHAPVKVLTEVPGYSPAAFLDALQARYGLKNDAALSRVLEMTPAQISKIRSCTLPLNANVILRVHEVFKLPVEEIRNMISKEGGVHGLFH</sequence>
<protein>
    <submittedName>
        <fullName evidence="1">Uncharacterized protein</fullName>
    </submittedName>
</protein>
<accession>A0AAE4G956</accession>
<name>A0AAE4G956_9BURK</name>
<proteinExistence type="predicted"/>
<organism evidence="1">
    <name type="scientific">Herbaspirillum huttiense subsp. nephrolepidis</name>
    <dbReference type="NCBI Taxonomy" id="3075126"/>
    <lineage>
        <taxon>Bacteria</taxon>
        <taxon>Pseudomonadati</taxon>
        <taxon>Pseudomonadota</taxon>
        <taxon>Betaproteobacteria</taxon>
        <taxon>Burkholderiales</taxon>
        <taxon>Oxalobacteraceae</taxon>
        <taxon>Herbaspirillum</taxon>
    </lineage>
</organism>
<gene>
    <name evidence="1" type="ORF">RJN63_12080</name>
</gene>
<comment type="caution">
    <text evidence="1">The sequence shown here is derived from an EMBL/GenBank/DDBJ whole genome shotgun (WGS) entry which is preliminary data.</text>
</comment>